<protein>
    <submittedName>
        <fullName evidence="2">Uncharacterized protein</fullName>
    </submittedName>
</protein>
<comment type="caution">
    <text evidence="2">The sequence shown here is derived from an EMBL/GenBank/DDBJ whole genome shotgun (WGS) entry which is preliminary data.</text>
</comment>
<dbReference type="Proteomes" id="UP000616837">
    <property type="component" value="Unassembled WGS sequence"/>
</dbReference>
<feature type="compositionally biased region" description="Low complexity" evidence="1">
    <location>
        <begin position="81"/>
        <end position="92"/>
    </location>
</feature>
<keyword evidence="3" id="KW-1185">Reference proteome</keyword>
<evidence type="ECO:0000313" key="2">
    <source>
        <dbReference type="EMBL" id="MBD7894715.1"/>
    </source>
</evidence>
<accession>A0ABR8PBR8</accession>
<dbReference type="EMBL" id="JACSQW010000005">
    <property type="protein sequence ID" value="MBD7894715.1"/>
    <property type="molecule type" value="Genomic_DNA"/>
</dbReference>
<feature type="region of interest" description="Disordered" evidence="1">
    <location>
        <begin position="81"/>
        <end position="106"/>
    </location>
</feature>
<organism evidence="2 3">
    <name type="scientific">Limosilactobacillus avistercoris</name>
    <dbReference type="NCBI Taxonomy" id="2762243"/>
    <lineage>
        <taxon>Bacteria</taxon>
        <taxon>Bacillati</taxon>
        <taxon>Bacillota</taxon>
        <taxon>Bacilli</taxon>
        <taxon>Lactobacillales</taxon>
        <taxon>Lactobacillaceae</taxon>
        <taxon>Limosilactobacillus</taxon>
    </lineage>
</organism>
<evidence type="ECO:0000313" key="3">
    <source>
        <dbReference type="Proteomes" id="UP000616837"/>
    </source>
</evidence>
<dbReference type="RefSeq" id="WP_191684079.1">
    <property type="nucleotide sequence ID" value="NZ_JACSQW010000005.1"/>
</dbReference>
<sequence>MEKNLQDIIISSKKIMVSSLKQLLELKKQPHPNEDLVKVVQGNYNTAKKTVEIVSGLMEQTGSVTLEESINVVKEENASQAEAAIAPASQQNKQMTREQYRQSHES</sequence>
<reference evidence="2 3" key="1">
    <citation type="submission" date="2020-08" db="EMBL/GenBank/DDBJ databases">
        <title>A Genomic Blueprint of the Chicken Gut Microbiome.</title>
        <authorList>
            <person name="Gilroy R."/>
            <person name="Ravi A."/>
            <person name="Getino M."/>
            <person name="Pursley I."/>
            <person name="Horton D.L."/>
            <person name="Alikhan N.-F."/>
            <person name="Baker D."/>
            <person name="Gharbi K."/>
            <person name="Hall N."/>
            <person name="Watson M."/>
            <person name="Adriaenssens E.M."/>
            <person name="Foster-Nyarko E."/>
            <person name="Jarju S."/>
            <person name="Secka A."/>
            <person name="Antonio M."/>
            <person name="Oren A."/>
            <person name="Chaudhuri R."/>
            <person name="La Ragione R.M."/>
            <person name="Hildebrand F."/>
            <person name="Pallen M.J."/>
        </authorList>
    </citation>
    <scope>NUCLEOTIDE SEQUENCE [LARGE SCALE GENOMIC DNA]</scope>
    <source>
        <strain evidence="2 3">Sa3CUN2</strain>
    </source>
</reference>
<proteinExistence type="predicted"/>
<gene>
    <name evidence="2" type="ORF">H9564_03120</name>
</gene>
<evidence type="ECO:0000256" key="1">
    <source>
        <dbReference type="SAM" id="MobiDB-lite"/>
    </source>
</evidence>
<name>A0ABR8PBR8_9LACO</name>
<feature type="compositionally biased region" description="Basic and acidic residues" evidence="1">
    <location>
        <begin position="95"/>
        <end position="106"/>
    </location>
</feature>